<protein>
    <recommendedName>
        <fullName evidence="3">GNAT family N-acetyltransferase</fullName>
    </recommendedName>
</protein>
<reference evidence="1 2" key="1">
    <citation type="submission" date="2018-09" db="EMBL/GenBank/DDBJ databases">
        <title>The draft genome of Acinetobacter spp. strains.</title>
        <authorList>
            <person name="Qin J."/>
            <person name="Feng Y."/>
            <person name="Zong Z."/>
        </authorList>
    </citation>
    <scope>NUCLEOTIDE SEQUENCE [LARGE SCALE GENOMIC DNA]</scope>
    <source>
        <strain evidence="1 2">WCHAc060012</strain>
    </source>
</reference>
<dbReference type="Proteomes" id="UP000282388">
    <property type="component" value="Unassembled WGS sequence"/>
</dbReference>
<accession>A0A3A8EBS4</accession>
<proteinExistence type="predicted"/>
<dbReference type="RefSeq" id="WP_120402716.1">
    <property type="nucleotide sequence ID" value="NZ_RAXV01000019.1"/>
</dbReference>
<gene>
    <name evidence="1" type="ORF">D7V32_09875</name>
</gene>
<name>A0A3A8EBS4_9GAMM</name>
<dbReference type="AlphaFoldDB" id="A0A3A8EBS4"/>
<sequence>MNITERFIDFAKLPAEKKHVFFQQLWDFDQQIFPNGTIEALYQYVHNRDAAAVHVVQYFYEDKLIGQNIIPILKLQLEQQPIFVVTSRAGFLPEYRRRNRSLRSAIRVSLKHRMHYPNAPLWFVTTLMQPKIYSLFASRTKNFYPRRDRGMAKDHLNVLKMVLENKSGVEKRGTDVFTHLCDMPKVTSEQLIRLRNRHDLHHQFFMQHVPDYFSGMGLVCVCQLNLKTIVETTFNLAIGRNVN</sequence>
<evidence type="ECO:0000313" key="2">
    <source>
        <dbReference type="Proteomes" id="UP000282388"/>
    </source>
</evidence>
<comment type="caution">
    <text evidence="1">The sequence shown here is derived from an EMBL/GenBank/DDBJ whole genome shotgun (WGS) entry which is preliminary data.</text>
</comment>
<dbReference type="EMBL" id="RAXV01000019">
    <property type="protein sequence ID" value="RKG30956.1"/>
    <property type="molecule type" value="Genomic_DNA"/>
</dbReference>
<evidence type="ECO:0000313" key="1">
    <source>
        <dbReference type="EMBL" id="RKG30956.1"/>
    </source>
</evidence>
<evidence type="ECO:0008006" key="3">
    <source>
        <dbReference type="Google" id="ProtNLM"/>
    </source>
</evidence>
<keyword evidence="2" id="KW-1185">Reference proteome</keyword>
<dbReference type="OrthoDB" id="6703836at2"/>
<organism evidence="1 2">
    <name type="scientific">Acinetobacter tianfuensis</name>
    <dbReference type="NCBI Taxonomy" id="2419603"/>
    <lineage>
        <taxon>Bacteria</taxon>
        <taxon>Pseudomonadati</taxon>
        <taxon>Pseudomonadota</taxon>
        <taxon>Gammaproteobacteria</taxon>
        <taxon>Moraxellales</taxon>
        <taxon>Moraxellaceae</taxon>
        <taxon>Acinetobacter</taxon>
    </lineage>
</organism>